<dbReference type="InterPro" id="IPR011650">
    <property type="entry name" value="Peptidase_M20_dimer"/>
</dbReference>
<dbReference type="PANTHER" id="PTHR11014">
    <property type="entry name" value="PEPTIDASE M20 FAMILY MEMBER"/>
    <property type="match status" value="1"/>
</dbReference>
<evidence type="ECO:0000313" key="3">
    <source>
        <dbReference type="Proteomes" id="UP001210339"/>
    </source>
</evidence>
<evidence type="ECO:0000259" key="1">
    <source>
        <dbReference type="Pfam" id="PF07687"/>
    </source>
</evidence>
<dbReference type="EMBL" id="CP115667">
    <property type="protein sequence ID" value="WBW49647.1"/>
    <property type="molecule type" value="Genomic_DNA"/>
</dbReference>
<dbReference type="SUPFAM" id="SSF55031">
    <property type="entry name" value="Bacterial exopeptidase dimerisation domain"/>
    <property type="match status" value="1"/>
</dbReference>
<dbReference type="InterPro" id="IPR017439">
    <property type="entry name" value="Amidohydrolase"/>
</dbReference>
<dbReference type="RefSeq" id="WP_271191178.1">
    <property type="nucleotide sequence ID" value="NZ_CP115667.1"/>
</dbReference>
<dbReference type="Gene3D" id="3.30.70.360">
    <property type="match status" value="1"/>
</dbReference>
<dbReference type="PANTHER" id="PTHR11014:SF63">
    <property type="entry name" value="METALLOPEPTIDASE, PUTATIVE (AFU_ORTHOLOGUE AFUA_6G09600)-RELATED"/>
    <property type="match status" value="1"/>
</dbReference>
<dbReference type="Proteomes" id="UP001210339">
    <property type="component" value="Chromosome"/>
</dbReference>
<dbReference type="Pfam" id="PF07687">
    <property type="entry name" value="M20_dimer"/>
    <property type="match status" value="1"/>
</dbReference>
<name>A0ABY7QSC5_9FIRM</name>
<gene>
    <name evidence="2" type="ORF">O6R05_06510</name>
</gene>
<organism evidence="2 3">
    <name type="scientific">Peptoniphilus equinus</name>
    <dbReference type="NCBI Taxonomy" id="3016343"/>
    <lineage>
        <taxon>Bacteria</taxon>
        <taxon>Bacillati</taxon>
        <taxon>Bacillota</taxon>
        <taxon>Tissierellia</taxon>
        <taxon>Tissierellales</taxon>
        <taxon>Peptoniphilaceae</taxon>
        <taxon>Peptoniphilus</taxon>
    </lineage>
</organism>
<accession>A0ABY7QSC5</accession>
<dbReference type="PIRSF" id="PIRSF005962">
    <property type="entry name" value="Pept_M20D_amidohydro"/>
    <property type="match status" value="1"/>
</dbReference>
<reference evidence="2 3" key="1">
    <citation type="submission" date="2023-01" db="EMBL/GenBank/DDBJ databases">
        <authorList>
            <person name="Lee S.H."/>
            <person name="Jung H.S."/>
            <person name="Yun J.U."/>
        </authorList>
    </citation>
    <scope>NUCLEOTIDE SEQUENCE [LARGE SCALE GENOMIC DNA]</scope>
    <source>
        <strain evidence="2 3">CBA3646</strain>
    </source>
</reference>
<feature type="domain" description="Peptidase M20 dimerisation" evidence="1">
    <location>
        <begin position="190"/>
        <end position="281"/>
    </location>
</feature>
<dbReference type="Pfam" id="PF01546">
    <property type="entry name" value="Peptidase_M20"/>
    <property type="match status" value="1"/>
</dbReference>
<dbReference type="InterPro" id="IPR036264">
    <property type="entry name" value="Bact_exopeptidase_dim_dom"/>
</dbReference>
<keyword evidence="3" id="KW-1185">Reference proteome</keyword>
<proteinExistence type="predicted"/>
<sequence>MDITNALNNVEDYVIAMRRHFHMHPERSFEEFETTKRITEELDSMGVSYELPEEAPRTGVIAYIDGTKEGAYKAIALRADIDALSVTEANNVEYKSQNAGTMHACGHDGHAAMLLGAAKVLAQMTDQFCGRVYLIFQPAEEVGLGAKYMMRQGTWFDEIDSIYGSHLWNSLEAGKINVEAGPRMASAETLEVAIHGKSGHSSEPHTCVNAVLVAAQAIVALQQMASVTYNAFDPVVIVPTMMEGGTKINILPGEAKFSGTARYFSKAISERIEDDVHRVLKGVCDISGATYDLTYTRLLIPTINDPGAVATAHAALTHYIGEEVFEPMAQVNGGEDFSFYLDKKPGVFAFVGTRNVEKGCAAAHHNERFDIDESALKHGVGMYVGYTLEALQ</sequence>
<protein>
    <submittedName>
        <fullName evidence="2">Amidohydrolase</fullName>
    </submittedName>
</protein>
<dbReference type="SUPFAM" id="SSF53187">
    <property type="entry name" value="Zn-dependent exopeptidases"/>
    <property type="match status" value="1"/>
</dbReference>
<dbReference type="NCBIfam" id="TIGR01891">
    <property type="entry name" value="amidohydrolases"/>
    <property type="match status" value="1"/>
</dbReference>
<dbReference type="Gene3D" id="3.40.630.10">
    <property type="entry name" value="Zn peptidases"/>
    <property type="match status" value="1"/>
</dbReference>
<evidence type="ECO:0000313" key="2">
    <source>
        <dbReference type="EMBL" id="WBW49647.1"/>
    </source>
</evidence>
<dbReference type="InterPro" id="IPR002933">
    <property type="entry name" value="Peptidase_M20"/>
</dbReference>